<dbReference type="InterPro" id="IPR020084">
    <property type="entry name" value="NUDIX_hydrolase_CS"/>
</dbReference>
<dbReference type="GO" id="GO:0006167">
    <property type="term" value="P:AMP biosynthetic process"/>
    <property type="evidence" value="ECO:0007669"/>
    <property type="project" value="TreeGrafter"/>
</dbReference>
<dbReference type="GO" id="GO:0006754">
    <property type="term" value="P:ATP biosynthetic process"/>
    <property type="evidence" value="ECO:0007669"/>
    <property type="project" value="TreeGrafter"/>
</dbReference>
<dbReference type="PROSITE" id="PS00893">
    <property type="entry name" value="NUDIX_BOX"/>
    <property type="match status" value="1"/>
</dbReference>
<dbReference type="Proteomes" id="UP000231567">
    <property type="component" value="Unassembled WGS sequence"/>
</dbReference>
<reference evidence="4 5" key="1">
    <citation type="submission" date="2017-09" db="EMBL/GenBank/DDBJ databases">
        <title>Depth-based differentiation of microbial function through sediment-hosted aquifers and enrichment of novel symbionts in the deep terrestrial subsurface.</title>
        <authorList>
            <person name="Probst A.J."/>
            <person name="Ladd B."/>
            <person name="Jarett J.K."/>
            <person name="Geller-Mcgrath D.E."/>
            <person name="Sieber C.M."/>
            <person name="Emerson J.B."/>
            <person name="Anantharaman K."/>
            <person name="Thomas B.C."/>
            <person name="Malmstrom R."/>
            <person name="Stieglmeier M."/>
            <person name="Klingl A."/>
            <person name="Woyke T."/>
            <person name="Ryan C.M."/>
            <person name="Banfield J.F."/>
        </authorList>
    </citation>
    <scope>NUCLEOTIDE SEQUENCE [LARGE SCALE GENOMIC DNA]</scope>
    <source>
        <strain evidence="4">CG23_combo_of_CG06-09_8_20_14_all_40_13</strain>
    </source>
</reference>
<dbReference type="PANTHER" id="PTHR21340">
    <property type="entry name" value="DIADENOSINE 5,5-P1,P4-TETRAPHOSPHATE PYROPHOSPHOHYDROLASE MUTT"/>
    <property type="match status" value="1"/>
</dbReference>
<dbReference type="EMBL" id="PCRM01000028">
    <property type="protein sequence ID" value="PIP21614.1"/>
    <property type="molecule type" value="Genomic_DNA"/>
</dbReference>
<evidence type="ECO:0000313" key="4">
    <source>
        <dbReference type="EMBL" id="PIP21614.1"/>
    </source>
</evidence>
<dbReference type="GO" id="GO:0004081">
    <property type="term" value="F:bis(5'-nucleosyl)-tetraphosphatase (asymmetrical) activity"/>
    <property type="evidence" value="ECO:0007669"/>
    <property type="project" value="TreeGrafter"/>
</dbReference>
<dbReference type="CDD" id="cd03673">
    <property type="entry name" value="NUDIX_Ap6A_hydrolase"/>
    <property type="match status" value="1"/>
</dbReference>
<sequence>MPICGNIRNLESELNKEKKMKLEFSAGGLIYRQDNISKLKFALILDPFKKWTFPKGKIEKGEKPDEAAKREITEEIGLKDLKLIAKLDKIGYWFKEPWKDKNELIHKYVYFYLFESAQGELKHQTAEIKDAKWFTTEEIKKLKTYKDTLPLLQKALKLLKNKKL</sequence>
<evidence type="ECO:0000259" key="3">
    <source>
        <dbReference type="PROSITE" id="PS51462"/>
    </source>
</evidence>
<organism evidence="4 5">
    <name type="scientific">Candidatus Nealsonbacteria bacterium CG23_combo_of_CG06-09_8_20_14_all_40_13</name>
    <dbReference type="NCBI Taxonomy" id="1974724"/>
    <lineage>
        <taxon>Bacteria</taxon>
        <taxon>Candidatus Nealsoniibacteriota</taxon>
    </lineage>
</organism>
<dbReference type="PRINTS" id="PR00502">
    <property type="entry name" value="NUDIXFAMILY"/>
</dbReference>
<keyword evidence="1 2" id="KW-0378">Hydrolase</keyword>
<dbReference type="SUPFAM" id="SSF55811">
    <property type="entry name" value="Nudix"/>
    <property type="match status" value="1"/>
</dbReference>
<comment type="caution">
    <text evidence="4">The sequence shown here is derived from an EMBL/GenBank/DDBJ whole genome shotgun (WGS) entry which is preliminary data.</text>
</comment>
<accession>A0A2G9YQX2</accession>
<dbReference type="Gene3D" id="3.90.79.10">
    <property type="entry name" value="Nucleoside Triphosphate Pyrophosphohydrolase"/>
    <property type="match status" value="1"/>
</dbReference>
<evidence type="ECO:0000256" key="2">
    <source>
        <dbReference type="RuleBase" id="RU003476"/>
    </source>
</evidence>
<gene>
    <name evidence="4" type="ORF">COX39_02000</name>
</gene>
<protein>
    <recommendedName>
        <fullName evidence="3">Nudix hydrolase domain-containing protein</fullName>
    </recommendedName>
</protein>
<dbReference type="Pfam" id="PF00293">
    <property type="entry name" value="NUDIX"/>
    <property type="match status" value="1"/>
</dbReference>
<proteinExistence type="inferred from homology"/>
<name>A0A2G9YQX2_9BACT</name>
<dbReference type="InterPro" id="IPR000086">
    <property type="entry name" value="NUDIX_hydrolase_dom"/>
</dbReference>
<feature type="domain" description="Nudix hydrolase" evidence="3">
    <location>
        <begin position="21"/>
        <end position="156"/>
    </location>
</feature>
<evidence type="ECO:0000313" key="5">
    <source>
        <dbReference type="Proteomes" id="UP000231567"/>
    </source>
</evidence>
<dbReference type="InterPro" id="IPR015797">
    <property type="entry name" value="NUDIX_hydrolase-like_dom_sf"/>
</dbReference>
<dbReference type="InterPro" id="IPR051325">
    <property type="entry name" value="Nudix_hydrolase_domain"/>
</dbReference>
<evidence type="ECO:0000256" key="1">
    <source>
        <dbReference type="ARBA" id="ARBA00022801"/>
    </source>
</evidence>
<dbReference type="PROSITE" id="PS51462">
    <property type="entry name" value="NUDIX"/>
    <property type="match status" value="1"/>
</dbReference>
<comment type="similarity">
    <text evidence="2">Belongs to the Nudix hydrolase family.</text>
</comment>
<dbReference type="PANTHER" id="PTHR21340:SF0">
    <property type="entry name" value="BIS(5'-NUCLEOSYL)-TETRAPHOSPHATASE [ASYMMETRICAL]"/>
    <property type="match status" value="1"/>
</dbReference>
<dbReference type="InterPro" id="IPR020476">
    <property type="entry name" value="Nudix_hydrolase"/>
</dbReference>
<dbReference type="AlphaFoldDB" id="A0A2G9YQX2"/>